<protein>
    <submittedName>
        <fullName evidence="2">Uncharacterized protein</fullName>
    </submittedName>
</protein>
<dbReference type="AlphaFoldDB" id="A0A1Y5HWR8"/>
<dbReference type="EMBL" id="KZ155840">
    <property type="protein sequence ID" value="OUS41746.1"/>
    <property type="molecule type" value="Genomic_DNA"/>
</dbReference>
<dbReference type="Proteomes" id="UP000195557">
    <property type="component" value="Unassembled WGS sequence"/>
</dbReference>
<gene>
    <name evidence="2" type="ORF">BE221DRAFT_143075</name>
</gene>
<reference evidence="2" key="1">
    <citation type="submission" date="2017-04" db="EMBL/GenBank/DDBJ databases">
        <title>Population genomics of picophytoplankton unveils novel chromosome hypervariability.</title>
        <authorList>
            <consortium name="DOE Joint Genome Institute"/>
            <person name="Blanc-Mathieu R."/>
            <person name="Krasovec M."/>
            <person name="Hebrard M."/>
            <person name="Yau S."/>
            <person name="Desgranges E."/>
            <person name="Martin J."/>
            <person name="Schackwitz W."/>
            <person name="Kuo A."/>
            <person name="Salin G."/>
            <person name="Donnadieu C."/>
            <person name="Desdevises Y."/>
            <person name="Sanchez-Ferandin S."/>
            <person name="Moreau H."/>
            <person name="Rivals E."/>
            <person name="Grigoriev I.V."/>
            <person name="Grimsley N."/>
            <person name="Eyre-Walker A."/>
            <person name="Piganeau G."/>
        </authorList>
    </citation>
    <scope>NUCLEOTIDE SEQUENCE [LARGE SCALE GENOMIC DNA]</scope>
    <source>
        <strain evidence="2">RCC 1115</strain>
    </source>
</reference>
<organism evidence="2">
    <name type="scientific">Ostreococcus tauri</name>
    <name type="common">Marine green alga</name>
    <dbReference type="NCBI Taxonomy" id="70448"/>
    <lineage>
        <taxon>Eukaryota</taxon>
        <taxon>Viridiplantae</taxon>
        <taxon>Chlorophyta</taxon>
        <taxon>Mamiellophyceae</taxon>
        <taxon>Mamiellales</taxon>
        <taxon>Bathycoccaceae</taxon>
        <taxon>Ostreococcus</taxon>
    </lineage>
</organism>
<proteinExistence type="predicted"/>
<accession>A0A1Y5HWR8</accession>
<feature type="chain" id="PRO_5012938316" evidence="1">
    <location>
        <begin position="28"/>
        <end position="592"/>
    </location>
</feature>
<name>A0A1Y5HWR8_OSTTA</name>
<evidence type="ECO:0000313" key="2">
    <source>
        <dbReference type="EMBL" id="OUS41746.1"/>
    </source>
</evidence>
<feature type="signal peptide" evidence="1">
    <location>
        <begin position="1"/>
        <end position="27"/>
    </location>
</feature>
<sequence>MPVTRERLMVVILVVGTLVLVQMQAQGVVLASTPLSGSSSEEEVQVQVTEPVNVTVEWTSVDPAWGREGEMARYITTTTDPTIAVRALRDVSSLEFSARGDLHHLRAVAEGSANGVDAPPIAASTPVFLVAENDYESAFVHWVTESAVFLHYWAELLQRYPNLKLWVRNTKDYKKLTAALYGVGSERVVTGQLPLPNLCLFPPLQRENTNRMDFMLFITLVDKHFARLRAAAEPFKREEIPILIMPRQNKENYVENDRKVPGYDVLGQWATRIGGKVLNTDEVKSMGEQASVVLASKVIVLDYGSSLFFNGVTARNSTILVIGNLHHHECPHGLNCALGHAHLFLKIISNGNRVHFIPPGDVQAIRNIVPSLLCTMQLPGSWENSDFVRHLGTGCYALIAILLLIHAATFAFGLLQDSVKVSHQEVVEANPYAYLETLIKKCGELCTVSGGDFSESVFFKKRDVRVSCEAIFSEEVFISRGHELKAAPEEIPEFYLSDYTLNGRIPIMKHYFDQIYLSKTAATPVWEKDMVEGMISLAHKGELSGNYGTDETNHQRNGLLVAKGVQNGRVLVIGSEHPWVEATVLSAGAIQG</sequence>
<keyword evidence="1" id="KW-0732">Signal</keyword>
<evidence type="ECO:0000256" key="1">
    <source>
        <dbReference type="SAM" id="SignalP"/>
    </source>
</evidence>